<dbReference type="Proteomes" id="UP001149074">
    <property type="component" value="Unassembled WGS sequence"/>
</dbReference>
<dbReference type="GeneID" id="81354818"/>
<feature type="transmembrane region" description="Helical" evidence="1">
    <location>
        <begin position="55"/>
        <end position="73"/>
    </location>
</feature>
<comment type="caution">
    <text evidence="2">The sequence shown here is derived from an EMBL/GenBank/DDBJ whole genome shotgun (WGS) entry which is preliminary data.</text>
</comment>
<sequence>MSTDLVDERSSRVSGPVFKVRLTLSLMQTGECYGNLLECHFVQLTLFRRLLIDDFLIILAWVIIFAAATIWQVERKVLYELYTITAGREAFEPAFLPRYNEFISKIKSLWIWWFVIVSCTAAVYIASVGGIEYKCSFGGIEYIIGKRL</sequence>
<protein>
    <submittedName>
        <fullName evidence="2">Uncharacterized protein</fullName>
    </submittedName>
</protein>
<name>A0A9W9FM85_9EURO</name>
<organism evidence="2 3">
    <name type="scientific">Penicillium argentinense</name>
    <dbReference type="NCBI Taxonomy" id="1131581"/>
    <lineage>
        <taxon>Eukaryota</taxon>
        <taxon>Fungi</taxon>
        <taxon>Dikarya</taxon>
        <taxon>Ascomycota</taxon>
        <taxon>Pezizomycotina</taxon>
        <taxon>Eurotiomycetes</taxon>
        <taxon>Eurotiomycetidae</taxon>
        <taxon>Eurotiales</taxon>
        <taxon>Aspergillaceae</taxon>
        <taxon>Penicillium</taxon>
    </lineage>
</organism>
<dbReference type="OrthoDB" id="444631at2759"/>
<accession>A0A9W9FM85</accession>
<gene>
    <name evidence="2" type="ORF">N7532_003345</name>
</gene>
<feature type="transmembrane region" description="Helical" evidence="1">
    <location>
        <begin position="110"/>
        <end position="131"/>
    </location>
</feature>
<evidence type="ECO:0000256" key="1">
    <source>
        <dbReference type="SAM" id="Phobius"/>
    </source>
</evidence>
<keyword evidence="3" id="KW-1185">Reference proteome</keyword>
<reference evidence="2" key="1">
    <citation type="submission" date="2022-11" db="EMBL/GenBank/DDBJ databases">
        <authorList>
            <person name="Petersen C."/>
        </authorList>
    </citation>
    <scope>NUCLEOTIDE SEQUENCE</scope>
    <source>
        <strain evidence="2">IBT 30761</strain>
    </source>
</reference>
<keyword evidence="1" id="KW-0472">Membrane</keyword>
<dbReference type="AlphaFoldDB" id="A0A9W9FM85"/>
<proteinExistence type="predicted"/>
<dbReference type="RefSeq" id="XP_056476196.1">
    <property type="nucleotide sequence ID" value="XM_056615839.1"/>
</dbReference>
<keyword evidence="1" id="KW-1133">Transmembrane helix</keyword>
<dbReference type="EMBL" id="JAPQKI010000004">
    <property type="protein sequence ID" value="KAJ5102816.1"/>
    <property type="molecule type" value="Genomic_DNA"/>
</dbReference>
<evidence type="ECO:0000313" key="3">
    <source>
        <dbReference type="Proteomes" id="UP001149074"/>
    </source>
</evidence>
<reference evidence="2" key="2">
    <citation type="journal article" date="2023" name="IMA Fungus">
        <title>Comparative genomic study of the Penicillium genus elucidates a diverse pangenome and 15 lateral gene transfer events.</title>
        <authorList>
            <person name="Petersen C."/>
            <person name="Sorensen T."/>
            <person name="Nielsen M.R."/>
            <person name="Sondergaard T.E."/>
            <person name="Sorensen J.L."/>
            <person name="Fitzpatrick D.A."/>
            <person name="Frisvad J.C."/>
            <person name="Nielsen K.L."/>
        </authorList>
    </citation>
    <scope>NUCLEOTIDE SEQUENCE</scope>
    <source>
        <strain evidence="2">IBT 30761</strain>
    </source>
</reference>
<evidence type="ECO:0000313" key="2">
    <source>
        <dbReference type="EMBL" id="KAJ5102816.1"/>
    </source>
</evidence>
<keyword evidence="1" id="KW-0812">Transmembrane</keyword>